<dbReference type="RefSeq" id="WP_048081147.1">
    <property type="nucleotide sequence ID" value="NZ_JAPVER010000018.1"/>
</dbReference>
<dbReference type="GO" id="GO:0004113">
    <property type="term" value="F:2',3'-cyclic-nucleotide 3'-phosphodiesterase activity"/>
    <property type="evidence" value="ECO:0007669"/>
    <property type="project" value="InterPro"/>
</dbReference>
<dbReference type="InterPro" id="IPR004175">
    <property type="entry name" value="RNA_CPDase"/>
</dbReference>
<dbReference type="Proteomes" id="UP001074446">
    <property type="component" value="Unassembled WGS sequence"/>
</dbReference>
<dbReference type="EMBL" id="JAPVER010000018">
    <property type="protein sequence ID" value="MCZ3364340.1"/>
    <property type="molecule type" value="Genomic_DNA"/>
</dbReference>
<dbReference type="Pfam" id="PF13563">
    <property type="entry name" value="2_5_RNA_ligase2"/>
    <property type="match status" value="1"/>
</dbReference>
<evidence type="ECO:0000256" key="1">
    <source>
        <dbReference type="ARBA" id="ARBA00022801"/>
    </source>
</evidence>
<dbReference type="GO" id="GO:0008664">
    <property type="term" value="F:RNA 2',3'-cyclic 3'-phosphodiesterase activity"/>
    <property type="evidence" value="ECO:0007669"/>
    <property type="project" value="UniProtKB-EC"/>
</dbReference>
<protein>
    <recommendedName>
        <fullName evidence="2">RNA 2',3'-cyclic phosphodiesterase</fullName>
        <shortName evidence="2">RNA 2',3'-CPDase</shortName>
        <ecNumber evidence="2">3.1.4.58</ecNumber>
    </recommendedName>
</protein>
<evidence type="ECO:0000313" key="4">
    <source>
        <dbReference type="EMBL" id="MCZ3372090.1"/>
    </source>
</evidence>
<evidence type="ECO:0000256" key="2">
    <source>
        <dbReference type="HAMAP-Rule" id="MF_01940"/>
    </source>
</evidence>
<comment type="caution">
    <text evidence="3">The sequence shown here is derived from an EMBL/GenBank/DDBJ whole genome shotgun (WGS) entry which is preliminary data.</text>
</comment>
<feature type="active site" description="Proton donor" evidence="2">
    <location>
        <position position="40"/>
    </location>
</feature>
<name>A0A9E4ZXY9_9EURY</name>
<organism evidence="3 5">
    <name type="scientific">Methanobacterium veterum</name>
    <dbReference type="NCBI Taxonomy" id="408577"/>
    <lineage>
        <taxon>Archaea</taxon>
        <taxon>Methanobacteriati</taxon>
        <taxon>Methanobacteriota</taxon>
        <taxon>Methanomada group</taxon>
        <taxon>Methanobacteria</taxon>
        <taxon>Methanobacteriales</taxon>
        <taxon>Methanobacteriaceae</taxon>
        <taxon>Methanobacterium</taxon>
    </lineage>
</organism>
<dbReference type="Gene3D" id="3.90.1140.10">
    <property type="entry name" value="Cyclic phosphodiesterase"/>
    <property type="match status" value="1"/>
</dbReference>
<dbReference type="HAMAP" id="MF_01940">
    <property type="entry name" value="RNA_CPDase"/>
    <property type="match status" value="1"/>
</dbReference>
<accession>A0A9E4ZXY9</accession>
<gene>
    <name evidence="3" type="primary">thpR</name>
    <name evidence="4" type="ORF">O3H35_05550</name>
    <name evidence="3" type="ORF">O3H54_00455</name>
</gene>
<dbReference type="InterPro" id="IPR009097">
    <property type="entry name" value="Cyclic_Pdiesterase"/>
</dbReference>
<dbReference type="EMBL" id="JAPVES010000030">
    <property type="protein sequence ID" value="MCZ3372090.1"/>
    <property type="molecule type" value="Genomic_DNA"/>
</dbReference>
<feature type="short sequence motif" description="HXTX 2" evidence="2">
    <location>
        <begin position="125"/>
        <end position="128"/>
    </location>
</feature>
<comment type="catalytic activity">
    <reaction evidence="2">
        <text>a 3'-end 2',3'-cyclophospho-ribonucleotide-RNA + H2O = a 3'-end 2'-phospho-ribonucleotide-RNA + H(+)</text>
        <dbReference type="Rhea" id="RHEA:11828"/>
        <dbReference type="Rhea" id="RHEA-COMP:10464"/>
        <dbReference type="Rhea" id="RHEA-COMP:17353"/>
        <dbReference type="ChEBI" id="CHEBI:15377"/>
        <dbReference type="ChEBI" id="CHEBI:15378"/>
        <dbReference type="ChEBI" id="CHEBI:83064"/>
        <dbReference type="ChEBI" id="CHEBI:173113"/>
        <dbReference type="EC" id="3.1.4.58"/>
    </reaction>
</comment>
<keyword evidence="5" id="KW-1185">Reference proteome</keyword>
<comment type="similarity">
    <text evidence="2">Belongs to the 2H phosphoesterase superfamily. ThpR family.</text>
</comment>
<proteinExistence type="inferred from homology"/>
<sequence>MRAFLAAEIDEELKEKIAEVQEQLKEADAPVKYVEPHNLHFTFKFFGEIDKEKSEEIVSAVETKVQNYSPFELSIKGVGIFPNPRYIRVVWLGVEDSGPFSRLQMALDEDFQKMGFKKERSYVPHLTMGRVRGAKNKDALLSRIDELKEVEIGRMRIEKLLLKESVLKPEGPVYTTVNEFDL</sequence>
<comment type="function">
    <text evidence="2">Hydrolyzes RNA 2',3'-cyclic phosphodiester to an RNA 2'-phosphomonoester.</text>
</comment>
<feature type="active site" description="Proton acceptor" evidence="2">
    <location>
        <position position="125"/>
    </location>
</feature>
<dbReference type="SUPFAM" id="SSF55144">
    <property type="entry name" value="LigT-like"/>
    <property type="match status" value="1"/>
</dbReference>
<dbReference type="EC" id="3.1.4.58" evidence="2"/>
<reference evidence="3" key="1">
    <citation type="submission" date="2022-12" db="EMBL/GenBank/DDBJ databases">
        <title>Reclassification of two methanogenic archaea species isolated from the Kolyma lowland permafrost.</title>
        <authorList>
            <person name="Trubitsyn V.E."/>
            <person name="Rivkina E.M."/>
            <person name="Shcherbakova V.A."/>
        </authorList>
    </citation>
    <scope>NUCLEOTIDE SEQUENCE</scope>
    <source>
        <strain evidence="3">M2</strain>
        <strain evidence="4">MK4</strain>
    </source>
</reference>
<dbReference type="AlphaFoldDB" id="A0A9E4ZXY9"/>
<feature type="short sequence motif" description="HXTX 1" evidence="2">
    <location>
        <begin position="40"/>
        <end position="43"/>
    </location>
</feature>
<keyword evidence="1 2" id="KW-0378">Hydrolase</keyword>
<evidence type="ECO:0000313" key="5">
    <source>
        <dbReference type="Proteomes" id="UP001068021"/>
    </source>
</evidence>
<dbReference type="Proteomes" id="UP001068021">
    <property type="component" value="Unassembled WGS sequence"/>
</dbReference>
<evidence type="ECO:0000313" key="3">
    <source>
        <dbReference type="EMBL" id="MCZ3364340.1"/>
    </source>
</evidence>
<dbReference type="PANTHER" id="PTHR35561">
    <property type="entry name" value="RNA 2',3'-CYCLIC PHOSPHODIESTERASE"/>
    <property type="match status" value="1"/>
</dbReference>
<dbReference type="PANTHER" id="PTHR35561:SF1">
    <property type="entry name" value="RNA 2',3'-CYCLIC PHOSPHODIESTERASE"/>
    <property type="match status" value="1"/>
</dbReference>
<dbReference type="NCBIfam" id="TIGR02258">
    <property type="entry name" value="2_5_ligase"/>
    <property type="match status" value="1"/>
</dbReference>